<organism evidence="3 4">
    <name type="scientific">Natronomonas pharaonis (strain ATCC 35678 / DSM 2160 / CIP 103997 / JCM 8858 / NBRC 14720 / NCIMB 2260 / Gabara)</name>
    <name type="common">Halobacterium pharaonis</name>
    <dbReference type="NCBI Taxonomy" id="348780"/>
    <lineage>
        <taxon>Archaea</taxon>
        <taxon>Methanobacteriati</taxon>
        <taxon>Methanobacteriota</taxon>
        <taxon>Stenosarchaea group</taxon>
        <taxon>Halobacteria</taxon>
        <taxon>Halobacteriales</taxon>
        <taxon>Natronomonadaceae</taxon>
        <taxon>Natronomonas</taxon>
    </lineage>
</organism>
<dbReference type="PIRSF" id="PIRSF015000">
    <property type="entry name" value="UCP01500"/>
    <property type="match status" value="1"/>
</dbReference>
<gene>
    <name evidence="3" type="ordered locus">NP_0240A</name>
</gene>
<dbReference type="EMBL" id="CR936257">
    <property type="protein sequence ID" value="CAI48211.1"/>
    <property type="molecule type" value="Genomic_DNA"/>
</dbReference>
<dbReference type="EnsemblBacteria" id="CAI48211">
    <property type="protein sequence ID" value="CAI48211"/>
    <property type="gene ID" value="NP_0240A"/>
</dbReference>
<dbReference type="Pfam" id="PF10028">
    <property type="entry name" value="DUF2270"/>
    <property type="match status" value="1"/>
</dbReference>
<proteinExistence type="predicted"/>
<keyword evidence="2" id="KW-1133">Transmembrane helix</keyword>
<evidence type="ECO:0000313" key="3">
    <source>
        <dbReference type="EMBL" id="CAI48211.1"/>
    </source>
</evidence>
<feature type="transmembrane region" description="Helical" evidence="2">
    <location>
        <begin position="157"/>
        <end position="179"/>
    </location>
</feature>
<feature type="transmembrane region" description="Helical" evidence="2">
    <location>
        <begin position="52"/>
        <end position="71"/>
    </location>
</feature>
<keyword evidence="2" id="KW-0812">Transmembrane</keyword>
<accession>A0A1U7ETI1</accession>
<dbReference type="GeneID" id="3700799"/>
<evidence type="ECO:0000256" key="1">
    <source>
        <dbReference type="SAM" id="MobiDB-lite"/>
    </source>
</evidence>
<dbReference type="RefSeq" id="WP_011321850.1">
    <property type="nucleotide sequence ID" value="NC_007426.1"/>
</dbReference>
<feature type="transmembrane region" description="Helical" evidence="2">
    <location>
        <begin position="191"/>
        <end position="213"/>
    </location>
</feature>
<dbReference type="KEGG" id="nph:NP_0240A"/>
<keyword evidence="4" id="KW-1185">Reference proteome</keyword>
<reference evidence="3 4" key="1">
    <citation type="journal article" date="2005" name="Genome Res.">
        <title>Living with two extremes: conclusions from the genome sequence of Natronomonas pharaonis.</title>
        <authorList>
            <person name="Falb M."/>
            <person name="Pfeiffer F."/>
            <person name="Palm P."/>
            <person name="Rodewald K."/>
            <person name="Hickmann V."/>
            <person name="Tittor J."/>
            <person name="Oesterhelt D."/>
        </authorList>
    </citation>
    <scope>NUCLEOTIDE SEQUENCE [LARGE SCALE GENOMIC DNA]</scope>
    <source>
        <strain evidence="4">ATCC 35678 / DSM 2160 / CIP 103997 / JCM 8858 / NBRC 14720 / NCIMB 2260 / Gabara</strain>
    </source>
</reference>
<keyword evidence="2" id="KW-0472">Membrane</keyword>
<dbReference type="InterPro" id="IPR014470">
    <property type="entry name" value="UCP01500"/>
</dbReference>
<feature type="transmembrane region" description="Helical" evidence="2">
    <location>
        <begin position="77"/>
        <end position="94"/>
    </location>
</feature>
<name>A0A1U7ETI1_NATPD</name>
<evidence type="ECO:0000313" key="4">
    <source>
        <dbReference type="Proteomes" id="UP000002698"/>
    </source>
</evidence>
<dbReference type="eggNOG" id="arCOG08962">
    <property type="taxonomic scope" value="Archaea"/>
</dbReference>
<dbReference type="STRING" id="348780.NP_0240A"/>
<dbReference type="AlphaFoldDB" id="A0A1U7ETI1"/>
<dbReference type="HOGENOM" id="CLU_089301_0_0_2"/>
<dbReference type="Proteomes" id="UP000002698">
    <property type="component" value="Chromosome"/>
</dbReference>
<protein>
    <submittedName>
        <fullName evidence="3">DUF2270 family protein</fullName>
    </submittedName>
</protein>
<sequence>MDDEHSFDPDTEEGREVAAKAGEESSDFLSLLPHYYRGEVSQMSTRISRLDLTVDWAIGLIAAVLALSFASPDSPPYFLLIGMLALTIFLGFDIRRYRSYDAARSRVRMIEENVFANAFNPNGTVHDHWRSELAEDLRKPTLKVSVREAVTRRLRRVYFPLLSLLFLAWVFRITIFVPGEQWHETASVPGIPGTVVVGIVVGYYFATAALTFWPGQRQAKGEYYGVDPGRWKKKK</sequence>
<dbReference type="OrthoDB" id="307287at2157"/>
<feature type="region of interest" description="Disordered" evidence="1">
    <location>
        <begin position="1"/>
        <end position="22"/>
    </location>
</feature>
<evidence type="ECO:0000256" key="2">
    <source>
        <dbReference type="SAM" id="Phobius"/>
    </source>
</evidence>